<keyword evidence="3 6" id="KW-0812">Transmembrane</keyword>
<name>A0A975ZNM7_9RHOB</name>
<feature type="domain" description="VTT" evidence="7">
    <location>
        <begin position="30"/>
        <end position="156"/>
    </location>
</feature>
<evidence type="ECO:0000256" key="2">
    <source>
        <dbReference type="ARBA" id="ARBA00022475"/>
    </source>
</evidence>
<reference evidence="8 9" key="1">
    <citation type="submission" date="2016-10" db="EMBL/GenBank/DDBJ databases">
        <authorList>
            <person name="Varghese N."/>
            <person name="Submissions S."/>
        </authorList>
    </citation>
    <scope>NUCLEOTIDE SEQUENCE [LARGE SCALE GENOMIC DNA]</scope>
    <source>
        <strain evidence="8 9">FF3</strain>
    </source>
</reference>
<evidence type="ECO:0000259" key="7">
    <source>
        <dbReference type="Pfam" id="PF09335"/>
    </source>
</evidence>
<dbReference type="PANTHER" id="PTHR42709:SF6">
    <property type="entry name" value="UNDECAPRENYL PHOSPHATE TRANSPORTER A"/>
    <property type="match status" value="1"/>
</dbReference>
<dbReference type="InterPro" id="IPR032816">
    <property type="entry name" value="VTT_dom"/>
</dbReference>
<sequence>MSEALFELVASNGIWLLAGACFLSCLLVPIPSSLLMLAGGAFVAAGDLEFTAMFLATWLAAVAGDQTGYLIGRSGAPLLDRLSARHAKQAALIARARALVARRGGLGVFFSTWLVAPLGPYVNFIAGASGLGWLRFLLWDAAGEAIWVGGYITLGYVFADQLAQVADIAANASGFLAAAAVALGLGLLLRARVRRARARAGST</sequence>
<evidence type="ECO:0000256" key="3">
    <source>
        <dbReference type="ARBA" id="ARBA00022692"/>
    </source>
</evidence>
<gene>
    <name evidence="8" type="ORF">SAMN04487940_107136</name>
</gene>
<organism evidence="8 9">
    <name type="scientific">Marinovum algicola</name>
    <dbReference type="NCBI Taxonomy" id="42444"/>
    <lineage>
        <taxon>Bacteria</taxon>
        <taxon>Pseudomonadati</taxon>
        <taxon>Pseudomonadota</taxon>
        <taxon>Alphaproteobacteria</taxon>
        <taxon>Rhodobacterales</taxon>
        <taxon>Roseobacteraceae</taxon>
        <taxon>Marinovum</taxon>
    </lineage>
</organism>
<keyword evidence="4 6" id="KW-1133">Transmembrane helix</keyword>
<evidence type="ECO:0000313" key="8">
    <source>
        <dbReference type="EMBL" id="SEJ57329.1"/>
    </source>
</evidence>
<protein>
    <submittedName>
        <fullName evidence="8">Membrane protein DedA, SNARE-associated domain</fullName>
    </submittedName>
</protein>
<dbReference type="EMBL" id="FNYY01000007">
    <property type="protein sequence ID" value="SEJ57329.1"/>
    <property type="molecule type" value="Genomic_DNA"/>
</dbReference>
<proteinExistence type="predicted"/>
<dbReference type="GO" id="GO:0005886">
    <property type="term" value="C:plasma membrane"/>
    <property type="evidence" value="ECO:0007669"/>
    <property type="project" value="UniProtKB-SubCell"/>
</dbReference>
<dbReference type="AlphaFoldDB" id="A0A975ZNM7"/>
<keyword evidence="9" id="KW-1185">Reference proteome</keyword>
<dbReference type="InterPro" id="IPR051311">
    <property type="entry name" value="DedA_domain"/>
</dbReference>
<evidence type="ECO:0000256" key="6">
    <source>
        <dbReference type="SAM" id="Phobius"/>
    </source>
</evidence>
<dbReference type="GeneID" id="80818615"/>
<dbReference type="PANTHER" id="PTHR42709">
    <property type="entry name" value="ALKALINE PHOSPHATASE LIKE PROTEIN"/>
    <property type="match status" value="1"/>
</dbReference>
<accession>A0A975ZNM7</accession>
<dbReference type="Proteomes" id="UP000182932">
    <property type="component" value="Unassembled WGS sequence"/>
</dbReference>
<feature type="transmembrane region" description="Helical" evidence="6">
    <location>
        <begin position="168"/>
        <end position="189"/>
    </location>
</feature>
<evidence type="ECO:0000256" key="4">
    <source>
        <dbReference type="ARBA" id="ARBA00022989"/>
    </source>
</evidence>
<dbReference type="Pfam" id="PF09335">
    <property type="entry name" value="VTT_dom"/>
    <property type="match status" value="1"/>
</dbReference>
<keyword evidence="2" id="KW-1003">Cell membrane</keyword>
<dbReference type="RefSeq" id="WP_074836717.1">
    <property type="nucleotide sequence ID" value="NZ_CATLTK010000103.1"/>
</dbReference>
<keyword evidence="5 6" id="KW-0472">Membrane</keyword>
<evidence type="ECO:0000313" key="9">
    <source>
        <dbReference type="Proteomes" id="UP000182932"/>
    </source>
</evidence>
<evidence type="ECO:0000256" key="5">
    <source>
        <dbReference type="ARBA" id="ARBA00023136"/>
    </source>
</evidence>
<comment type="subcellular location">
    <subcellularLocation>
        <location evidence="1">Cell membrane</location>
        <topology evidence="1">Multi-pass membrane protein</topology>
    </subcellularLocation>
</comment>
<comment type="caution">
    <text evidence="8">The sequence shown here is derived from an EMBL/GenBank/DDBJ whole genome shotgun (WGS) entry which is preliminary data.</text>
</comment>
<feature type="transmembrane region" description="Helical" evidence="6">
    <location>
        <begin position="50"/>
        <end position="71"/>
    </location>
</feature>
<evidence type="ECO:0000256" key="1">
    <source>
        <dbReference type="ARBA" id="ARBA00004651"/>
    </source>
</evidence>
<feature type="transmembrane region" description="Helical" evidence="6">
    <location>
        <begin position="12"/>
        <end position="30"/>
    </location>
</feature>